<evidence type="ECO:0000313" key="3">
    <source>
        <dbReference type="Proteomes" id="UP001165121"/>
    </source>
</evidence>
<keyword evidence="3" id="KW-1185">Reference proteome</keyword>
<sequence>MVGVEVRPYSAVSGSVHPSKELHSASSHCTDQQMQTEDLADDKWSEDASGFGIPDGTLQLVGVPRRRWRRPMELPLPPPSPAEAPILQEFSRPWRALCLPLPPTSGEQPKAGAMNLLHCIIA</sequence>
<dbReference type="Proteomes" id="UP001165121">
    <property type="component" value="Unassembled WGS sequence"/>
</dbReference>
<gene>
    <name evidence="2" type="ORF">Pfra01_001187200</name>
</gene>
<feature type="region of interest" description="Disordered" evidence="1">
    <location>
        <begin position="1"/>
        <end position="57"/>
    </location>
</feature>
<dbReference type="EMBL" id="BSXT01001180">
    <property type="protein sequence ID" value="GMF39665.1"/>
    <property type="molecule type" value="Genomic_DNA"/>
</dbReference>
<dbReference type="AlphaFoldDB" id="A0A9W6XJ35"/>
<comment type="caution">
    <text evidence="2">The sequence shown here is derived from an EMBL/GenBank/DDBJ whole genome shotgun (WGS) entry which is preliminary data.</text>
</comment>
<reference evidence="2" key="1">
    <citation type="submission" date="2023-04" db="EMBL/GenBank/DDBJ databases">
        <title>Phytophthora fragariaefolia NBRC 109709.</title>
        <authorList>
            <person name="Ichikawa N."/>
            <person name="Sato H."/>
            <person name="Tonouchi N."/>
        </authorList>
    </citation>
    <scope>NUCLEOTIDE SEQUENCE</scope>
    <source>
        <strain evidence="2">NBRC 109709</strain>
    </source>
</reference>
<protein>
    <submittedName>
        <fullName evidence="2">Unnamed protein product</fullName>
    </submittedName>
</protein>
<name>A0A9W6XJ35_9STRA</name>
<feature type="compositionally biased region" description="Polar residues" evidence="1">
    <location>
        <begin position="24"/>
        <end position="36"/>
    </location>
</feature>
<organism evidence="2 3">
    <name type="scientific">Phytophthora fragariaefolia</name>
    <dbReference type="NCBI Taxonomy" id="1490495"/>
    <lineage>
        <taxon>Eukaryota</taxon>
        <taxon>Sar</taxon>
        <taxon>Stramenopiles</taxon>
        <taxon>Oomycota</taxon>
        <taxon>Peronosporomycetes</taxon>
        <taxon>Peronosporales</taxon>
        <taxon>Peronosporaceae</taxon>
        <taxon>Phytophthora</taxon>
    </lineage>
</organism>
<evidence type="ECO:0000256" key="1">
    <source>
        <dbReference type="SAM" id="MobiDB-lite"/>
    </source>
</evidence>
<evidence type="ECO:0000313" key="2">
    <source>
        <dbReference type="EMBL" id="GMF39665.1"/>
    </source>
</evidence>
<accession>A0A9W6XJ35</accession>
<proteinExistence type="predicted"/>